<dbReference type="InterPro" id="IPR011009">
    <property type="entry name" value="Kinase-like_dom_sf"/>
</dbReference>
<dbReference type="GO" id="GO:0004674">
    <property type="term" value="F:protein serine/threonine kinase activity"/>
    <property type="evidence" value="ECO:0007669"/>
    <property type="project" value="UniProtKB-KW"/>
</dbReference>
<keyword evidence="5" id="KW-0418">Kinase</keyword>
<comment type="catalytic activity">
    <reaction evidence="8">
        <text>L-seryl-[protein] + ATP = O-phospho-L-seryl-[protein] + ADP + H(+)</text>
        <dbReference type="Rhea" id="RHEA:17989"/>
        <dbReference type="Rhea" id="RHEA-COMP:9863"/>
        <dbReference type="Rhea" id="RHEA-COMP:11604"/>
        <dbReference type="ChEBI" id="CHEBI:15378"/>
        <dbReference type="ChEBI" id="CHEBI:29999"/>
        <dbReference type="ChEBI" id="CHEBI:30616"/>
        <dbReference type="ChEBI" id="CHEBI:83421"/>
        <dbReference type="ChEBI" id="CHEBI:456216"/>
        <dbReference type="EC" id="2.7.11.1"/>
    </reaction>
</comment>
<dbReference type="PANTHER" id="PTHR24350">
    <property type="entry name" value="SERINE/THREONINE-PROTEIN KINASE IAL-RELATED"/>
    <property type="match status" value="1"/>
</dbReference>
<dbReference type="Ensembl" id="ENSSRHT00000060896.1">
    <property type="protein sequence ID" value="ENSSRHP00000059244.1"/>
    <property type="gene ID" value="ENSSRHG00000029685.1"/>
</dbReference>
<dbReference type="PROSITE" id="PS00107">
    <property type="entry name" value="PROTEIN_KINASE_ATP"/>
    <property type="match status" value="1"/>
</dbReference>
<evidence type="ECO:0000256" key="10">
    <source>
        <dbReference type="PROSITE-ProRule" id="PRU10141"/>
    </source>
</evidence>
<evidence type="ECO:0000256" key="3">
    <source>
        <dbReference type="ARBA" id="ARBA00022679"/>
    </source>
</evidence>
<evidence type="ECO:0000313" key="13">
    <source>
        <dbReference type="Ensembl" id="ENSSRHP00000059244.1"/>
    </source>
</evidence>
<evidence type="ECO:0000256" key="8">
    <source>
        <dbReference type="ARBA" id="ARBA00048679"/>
    </source>
</evidence>
<evidence type="ECO:0000256" key="11">
    <source>
        <dbReference type="SAM" id="MobiDB-lite"/>
    </source>
</evidence>
<evidence type="ECO:0000259" key="12">
    <source>
        <dbReference type="PROSITE" id="PS50011"/>
    </source>
</evidence>
<evidence type="ECO:0000256" key="7">
    <source>
        <dbReference type="ARBA" id="ARBA00047899"/>
    </source>
</evidence>
<dbReference type="InterPro" id="IPR017441">
    <property type="entry name" value="Protein_kinase_ATP_BS"/>
</dbReference>
<dbReference type="Pfam" id="PF00069">
    <property type="entry name" value="Pkinase"/>
    <property type="match status" value="1"/>
</dbReference>
<evidence type="ECO:0000256" key="1">
    <source>
        <dbReference type="ARBA" id="ARBA00012513"/>
    </source>
</evidence>
<dbReference type="InterPro" id="IPR030616">
    <property type="entry name" value="Aur-like"/>
</dbReference>
<dbReference type="FunFam" id="3.30.200.20:FF:000042">
    <property type="entry name" value="Aurora kinase A"/>
    <property type="match status" value="1"/>
</dbReference>
<evidence type="ECO:0000256" key="4">
    <source>
        <dbReference type="ARBA" id="ARBA00022741"/>
    </source>
</evidence>
<keyword evidence="4 9" id="KW-0547">Nucleotide-binding</keyword>
<evidence type="ECO:0000256" key="9">
    <source>
        <dbReference type="PIRSR" id="PIRSR630616-2"/>
    </source>
</evidence>
<dbReference type="SUPFAM" id="SSF56112">
    <property type="entry name" value="Protein kinase-like (PK-like)"/>
    <property type="match status" value="1"/>
</dbReference>
<feature type="binding site" evidence="9">
    <location>
        <position position="77"/>
    </location>
    <ligand>
        <name>ATP</name>
        <dbReference type="ChEBI" id="CHEBI:30616"/>
    </ligand>
</feature>
<keyword evidence="14" id="KW-1185">Reference proteome</keyword>
<reference evidence="13" key="2">
    <citation type="submission" date="2025-09" db="UniProtKB">
        <authorList>
            <consortium name="Ensembl"/>
        </authorList>
    </citation>
    <scope>IDENTIFICATION</scope>
</reference>
<evidence type="ECO:0000256" key="5">
    <source>
        <dbReference type="ARBA" id="ARBA00022777"/>
    </source>
</evidence>
<comment type="catalytic activity">
    <reaction evidence="7">
        <text>L-threonyl-[protein] + ATP = O-phospho-L-threonyl-[protein] + ADP + H(+)</text>
        <dbReference type="Rhea" id="RHEA:46608"/>
        <dbReference type="Rhea" id="RHEA-COMP:11060"/>
        <dbReference type="Rhea" id="RHEA-COMP:11605"/>
        <dbReference type="ChEBI" id="CHEBI:15378"/>
        <dbReference type="ChEBI" id="CHEBI:30013"/>
        <dbReference type="ChEBI" id="CHEBI:30616"/>
        <dbReference type="ChEBI" id="CHEBI:61977"/>
        <dbReference type="ChEBI" id="CHEBI:456216"/>
        <dbReference type="EC" id="2.7.11.1"/>
    </reaction>
</comment>
<feature type="compositionally biased region" description="Basic residues" evidence="11">
    <location>
        <begin position="35"/>
        <end position="44"/>
    </location>
</feature>
<dbReference type="PROSITE" id="PS50011">
    <property type="entry name" value="PROTEIN_KINASE_DOM"/>
    <property type="match status" value="1"/>
</dbReference>
<evidence type="ECO:0000256" key="2">
    <source>
        <dbReference type="ARBA" id="ARBA00022527"/>
    </source>
</evidence>
<accession>A0A673K9E8</accession>
<proteinExistence type="predicted"/>
<dbReference type="GO" id="GO:0005524">
    <property type="term" value="F:ATP binding"/>
    <property type="evidence" value="ECO:0007669"/>
    <property type="project" value="UniProtKB-UniRule"/>
</dbReference>
<organism evidence="13 14">
    <name type="scientific">Sinocyclocheilus rhinocerous</name>
    <dbReference type="NCBI Taxonomy" id="307959"/>
    <lineage>
        <taxon>Eukaryota</taxon>
        <taxon>Metazoa</taxon>
        <taxon>Chordata</taxon>
        <taxon>Craniata</taxon>
        <taxon>Vertebrata</taxon>
        <taxon>Euteleostomi</taxon>
        <taxon>Actinopterygii</taxon>
        <taxon>Neopterygii</taxon>
        <taxon>Teleostei</taxon>
        <taxon>Ostariophysi</taxon>
        <taxon>Cypriniformes</taxon>
        <taxon>Cyprinidae</taxon>
        <taxon>Cyprininae</taxon>
        <taxon>Sinocyclocheilus</taxon>
    </lineage>
</organism>
<reference evidence="13" key="1">
    <citation type="submission" date="2025-08" db="UniProtKB">
        <authorList>
            <consortium name="Ensembl"/>
        </authorList>
    </citation>
    <scope>IDENTIFICATION</scope>
</reference>
<keyword evidence="6 9" id="KW-0067">ATP-binding</keyword>
<dbReference type="Gene3D" id="3.30.200.20">
    <property type="entry name" value="Phosphorylase Kinase, domain 1"/>
    <property type="match status" value="1"/>
</dbReference>
<protein>
    <recommendedName>
        <fullName evidence="1">non-specific serine/threonine protein kinase</fullName>
        <ecNumber evidence="1">2.7.11.1</ecNumber>
    </recommendedName>
</protein>
<sequence>YNEIPLPRELQLAMEREQSTERGASSPAPEERAQVKTHHHKHSLGRRFEVLETLGRGTYGKVKLALERQRGKTVAIKSIRKDRLRDDLDRAHIQREIEITASLVHPNIIQRRRGFRNSS</sequence>
<dbReference type="EC" id="2.7.11.1" evidence="1"/>
<name>A0A673K9E8_9TELE</name>
<keyword evidence="2" id="KW-0723">Serine/threonine-protein kinase</keyword>
<keyword evidence="3" id="KW-0808">Transferase</keyword>
<dbReference type="InterPro" id="IPR000719">
    <property type="entry name" value="Prot_kinase_dom"/>
</dbReference>
<evidence type="ECO:0000313" key="14">
    <source>
        <dbReference type="Proteomes" id="UP000472270"/>
    </source>
</evidence>
<dbReference type="Proteomes" id="UP000472270">
    <property type="component" value="Unassembled WGS sequence"/>
</dbReference>
<dbReference type="AlphaFoldDB" id="A0A673K9E8"/>
<feature type="region of interest" description="Disordered" evidence="11">
    <location>
        <begin position="1"/>
        <end position="44"/>
    </location>
</feature>
<evidence type="ECO:0000256" key="6">
    <source>
        <dbReference type="ARBA" id="ARBA00022840"/>
    </source>
</evidence>
<feature type="binding site" evidence="10">
    <location>
        <position position="81"/>
    </location>
    <ligand>
        <name>ATP</name>
        <dbReference type="ChEBI" id="CHEBI:30616"/>
    </ligand>
</feature>
<feature type="domain" description="Protein kinase" evidence="12">
    <location>
        <begin position="48"/>
        <end position="119"/>
    </location>
</feature>